<dbReference type="Proteomes" id="UP000023541">
    <property type="component" value="Unassembled WGS sequence"/>
</dbReference>
<keyword evidence="3" id="KW-1185">Reference proteome</keyword>
<dbReference type="Pfam" id="PF12680">
    <property type="entry name" value="SnoaL_2"/>
    <property type="match status" value="1"/>
</dbReference>
<dbReference type="RefSeq" id="WP_051575876.1">
    <property type="nucleotide sequence ID" value="NZ_AQRA01000006.1"/>
</dbReference>
<proteinExistence type="predicted"/>
<dbReference type="InterPro" id="IPR037401">
    <property type="entry name" value="SnoaL-like"/>
</dbReference>
<reference evidence="2 3" key="1">
    <citation type="submission" date="2014-04" db="EMBL/GenBank/DDBJ databases">
        <title>Aquimarina sp. 22II-S11-z7 Genome Sequencing.</title>
        <authorList>
            <person name="Lai Q."/>
        </authorList>
    </citation>
    <scope>NUCLEOTIDE SEQUENCE [LARGE SCALE GENOMIC DNA]</scope>
    <source>
        <strain evidence="2 3">22II-S11-z7</strain>
    </source>
</reference>
<feature type="domain" description="SnoaL-like" evidence="1">
    <location>
        <begin position="11"/>
        <end position="122"/>
    </location>
</feature>
<dbReference type="eggNOG" id="COG3631">
    <property type="taxonomic scope" value="Bacteria"/>
</dbReference>
<evidence type="ECO:0000313" key="2">
    <source>
        <dbReference type="EMBL" id="EZH73378.1"/>
    </source>
</evidence>
<organism evidence="2 3">
    <name type="scientific">Aquimarina atlantica</name>
    <dbReference type="NCBI Taxonomy" id="1317122"/>
    <lineage>
        <taxon>Bacteria</taxon>
        <taxon>Pseudomonadati</taxon>
        <taxon>Bacteroidota</taxon>
        <taxon>Flavobacteriia</taxon>
        <taxon>Flavobacteriales</taxon>
        <taxon>Flavobacteriaceae</taxon>
        <taxon>Aquimarina</taxon>
    </lineage>
</organism>
<gene>
    <name evidence="2" type="ORF">ATO12_20500</name>
</gene>
<accession>A0A023BU84</accession>
<dbReference type="PANTHER" id="PTHR41252:SF1">
    <property type="entry name" value="BLR2505 PROTEIN"/>
    <property type="match status" value="1"/>
</dbReference>
<dbReference type="OrthoDB" id="7869337at2"/>
<dbReference type="SUPFAM" id="SSF54427">
    <property type="entry name" value="NTF2-like"/>
    <property type="match status" value="1"/>
</dbReference>
<dbReference type="InterPro" id="IPR032710">
    <property type="entry name" value="NTF2-like_dom_sf"/>
</dbReference>
<dbReference type="EMBL" id="AQRA01000006">
    <property type="protein sequence ID" value="EZH73378.1"/>
    <property type="molecule type" value="Genomic_DNA"/>
</dbReference>
<sequence>MKNSENSSAIVRDYFNAFQNGNMDKVLDLFHRNCLIVSVRDEERKKDQLHGTYRTREEAKQFIANIVNSFTTKEFSVERIIAEGNVVFANGKFSHEVKTTGKLFISDWAQVSIIEDGKIKEYRFYEDSAAFVKTSQN</sequence>
<dbReference type="AlphaFoldDB" id="A0A023BU84"/>
<protein>
    <recommendedName>
        <fullName evidence="1">SnoaL-like domain-containing protein</fullName>
    </recommendedName>
</protein>
<comment type="caution">
    <text evidence="2">The sequence shown here is derived from an EMBL/GenBank/DDBJ whole genome shotgun (WGS) entry which is preliminary data.</text>
</comment>
<name>A0A023BU84_9FLAO</name>
<dbReference type="STRING" id="1317122.ATO12_20500"/>
<dbReference type="PANTHER" id="PTHR41252">
    <property type="entry name" value="BLR2505 PROTEIN"/>
    <property type="match status" value="1"/>
</dbReference>
<evidence type="ECO:0000313" key="3">
    <source>
        <dbReference type="Proteomes" id="UP000023541"/>
    </source>
</evidence>
<evidence type="ECO:0000259" key="1">
    <source>
        <dbReference type="Pfam" id="PF12680"/>
    </source>
</evidence>
<dbReference type="Gene3D" id="3.10.450.50">
    <property type="match status" value="1"/>
</dbReference>